<evidence type="ECO:0008006" key="4">
    <source>
        <dbReference type="Google" id="ProtNLM"/>
    </source>
</evidence>
<dbReference type="STRING" id="1335309.GA0116948_103318"/>
<dbReference type="RefSeq" id="WP_089710354.1">
    <property type="nucleotide sequence ID" value="NZ_FMAR01000003.1"/>
</dbReference>
<dbReference type="AlphaFoldDB" id="A0A1C4BZ03"/>
<dbReference type="Proteomes" id="UP000242818">
    <property type="component" value="Unassembled WGS sequence"/>
</dbReference>
<dbReference type="EMBL" id="FMAR01000003">
    <property type="protein sequence ID" value="SCC12038.1"/>
    <property type="molecule type" value="Genomic_DNA"/>
</dbReference>
<reference evidence="2 3" key="1">
    <citation type="submission" date="2016-08" db="EMBL/GenBank/DDBJ databases">
        <authorList>
            <person name="Seilhamer J.J."/>
        </authorList>
    </citation>
    <scope>NUCLEOTIDE SEQUENCE [LARGE SCALE GENOMIC DNA]</scope>
    <source>
        <strain evidence="2 3">A37T2</strain>
    </source>
</reference>
<gene>
    <name evidence="2" type="ORF">GA0116948_103318</name>
</gene>
<sequence length="196" mass="21493">MKRVLLLISLIACMQAVHAQYYRTDTGSHTGFDKSKLIFGGGLGLAFGDFTNVAVQPLIGYHFNRFVAAGVALNFLYSSDRYYGFDKNDNTVRLKDQYTAFGGGLWARFYPIPQAFIHVQPELNSVQYKSSIYDTGEQLGKGTYGVPSLLVGGGYSMGVGGGRSYISLMVLFDVLNRDYSPYGNGPIISPSINFGF</sequence>
<proteinExistence type="predicted"/>
<evidence type="ECO:0000256" key="1">
    <source>
        <dbReference type="SAM" id="SignalP"/>
    </source>
</evidence>
<keyword evidence="3" id="KW-1185">Reference proteome</keyword>
<evidence type="ECO:0000313" key="3">
    <source>
        <dbReference type="Proteomes" id="UP000242818"/>
    </source>
</evidence>
<evidence type="ECO:0000313" key="2">
    <source>
        <dbReference type="EMBL" id="SCC12038.1"/>
    </source>
</evidence>
<name>A0A1C4BZ03_9BACT</name>
<dbReference type="OrthoDB" id="1098580at2"/>
<feature type="signal peptide" evidence="1">
    <location>
        <begin position="1"/>
        <end position="19"/>
    </location>
</feature>
<organism evidence="2 3">
    <name type="scientific">Chitinophaga costaii</name>
    <dbReference type="NCBI Taxonomy" id="1335309"/>
    <lineage>
        <taxon>Bacteria</taxon>
        <taxon>Pseudomonadati</taxon>
        <taxon>Bacteroidota</taxon>
        <taxon>Chitinophagia</taxon>
        <taxon>Chitinophagales</taxon>
        <taxon>Chitinophagaceae</taxon>
        <taxon>Chitinophaga</taxon>
    </lineage>
</organism>
<accession>A0A1C4BZ03</accession>
<keyword evidence="1" id="KW-0732">Signal</keyword>
<protein>
    <recommendedName>
        <fullName evidence="4">Outer membrane protein beta-barrel domain-containing protein</fullName>
    </recommendedName>
</protein>
<feature type="chain" id="PRO_5008689590" description="Outer membrane protein beta-barrel domain-containing protein" evidence="1">
    <location>
        <begin position="20"/>
        <end position="196"/>
    </location>
</feature>